<keyword evidence="5" id="KW-1185">Reference proteome</keyword>
<evidence type="ECO:0000259" key="3">
    <source>
        <dbReference type="Pfam" id="PF16220"/>
    </source>
</evidence>
<dbReference type="OrthoDB" id="8617634at2"/>
<dbReference type="AlphaFoldDB" id="A0A5C0B8A5"/>
<dbReference type="PANTHER" id="PTHR30273">
    <property type="entry name" value="PERIPLASMIC SIGNAL SENSOR AND SIGMA FACTOR ACTIVATOR FECR-RELATED"/>
    <property type="match status" value="1"/>
</dbReference>
<dbReference type="Proteomes" id="UP000325161">
    <property type="component" value="Chromosome"/>
</dbReference>
<sequence length="333" mass="36136">MWLLRQQDGWSTEDAAACEAWLQTDPAHRRAFDRLRDVCQTLAQLPADRVGQLRKQIAPPAVRVSPRPVGVRRQVSPKRRALPYALAALGLVAIVGGGGWLRWSHLQNQPIFVETYATARGQQLSVTLPDGSSLQLDTATTTAVSLYRHRREVRLLEGQALFTVTPDAAKPFEVDAGPLRATVVGTRFSVRHTHAGLGGDGVTVTVDEGRVHVSSRADTADGKAQPMVALNADESVHSDAAGRLGPRQALPARTAMLWREGRVNLNNVPLSQALAEFERYGDTRLRLDPAVAGLRISGSFELEQAGAFAKALPRVLPVRLRAREGATEIVPAN</sequence>
<evidence type="ECO:0000259" key="2">
    <source>
        <dbReference type="Pfam" id="PF04773"/>
    </source>
</evidence>
<dbReference type="KEGG" id="pacr:FXN63_19680"/>
<evidence type="ECO:0000313" key="5">
    <source>
        <dbReference type="Proteomes" id="UP000325161"/>
    </source>
</evidence>
<name>A0A5C0B8A5_9BURK</name>
<dbReference type="Pfam" id="PF04773">
    <property type="entry name" value="FecR"/>
    <property type="match status" value="1"/>
</dbReference>
<dbReference type="PANTHER" id="PTHR30273:SF2">
    <property type="entry name" value="PROTEIN FECR"/>
    <property type="match status" value="1"/>
</dbReference>
<organism evidence="4 5">
    <name type="scientific">Pigmentiphaga aceris</name>
    <dbReference type="NCBI Taxonomy" id="1940612"/>
    <lineage>
        <taxon>Bacteria</taxon>
        <taxon>Pseudomonadati</taxon>
        <taxon>Pseudomonadota</taxon>
        <taxon>Betaproteobacteria</taxon>
        <taxon>Burkholderiales</taxon>
        <taxon>Alcaligenaceae</taxon>
        <taxon>Pigmentiphaga</taxon>
    </lineage>
</organism>
<feature type="domain" description="FecR protein" evidence="2">
    <location>
        <begin position="115"/>
        <end position="211"/>
    </location>
</feature>
<dbReference type="EMBL" id="CP043046">
    <property type="protein sequence ID" value="QEI09451.1"/>
    <property type="molecule type" value="Genomic_DNA"/>
</dbReference>
<keyword evidence="1" id="KW-0472">Membrane</keyword>
<accession>A0A5C0B8A5</accession>
<protein>
    <submittedName>
        <fullName evidence="4">DUF4880 domain-containing protein</fullName>
    </submittedName>
</protein>
<proteinExistence type="predicted"/>
<dbReference type="PIRSF" id="PIRSF018266">
    <property type="entry name" value="FecR"/>
    <property type="match status" value="1"/>
</dbReference>
<evidence type="ECO:0000256" key="1">
    <source>
        <dbReference type="SAM" id="Phobius"/>
    </source>
</evidence>
<dbReference type="Pfam" id="PF16220">
    <property type="entry name" value="DUF4880"/>
    <property type="match status" value="1"/>
</dbReference>
<dbReference type="InterPro" id="IPR012373">
    <property type="entry name" value="Ferrdict_sens_TM"/>
</dbReference>
<reference evidence="4 5" key="1">
    <citation type="submission" date="2019-08" db="EMBL/GenBank/DDBJ databases">
        <title>Amphibian skin-associated Pigmentiphaga: genome sequence and occurrence across geography and hosts.</title>
        <authorList>
            <person name="Bletz M.C."/>
            <person name="Bunk B."/>
            <person name="Sproeer C."/>
            <person name="Biwer P."/>
            <person name="Reiter S."/>
            <person name="Rabemananjara F.C.E."/>
            <person name="Schulz S."/>
            <person name="Overmann J."/>
            <person name="Vences M."/>
        </authorList>
    </citation>
    <scope>NUCLEOTIDE SEQUENCE [LARGE SCALE GENOMIC DNA]</scope>
    <source>
        <strain evidence="4 5">Mada1488</strain>
    </source>
</reference>
<dbReference type="Gene3D" id="2.60.120.1440">
    <property type="match status" value="1"/>
</dbReference>
<dbReference type="GO" id="GO:0016989">
    <property type="term" value="F:sigma factor antagonist activity"/>
    <property type="evidence" value="ECO:0007669"/>
    <property type="project" value="TreeGrafter"/>
</dbReference>
<evidence type="ECO:0000313" key="4">
    <source>
        <dbReference type="EMBL" id="QEI09451.1"/>
    </source>
</evidence>
<feature type="domain" description="FecR N-terminal" evidence="3">
    <location>
        <begin position="2"/>
        <end position="36"/>
    </location>
</feature>
<dbReference type="InterPro" id="IPR032623">
    <property type="entry name" value="FecR_N"/>
</dbReference>
<keyword evidence="1" id="KW-0812">Transmembrane</keyword>
<dbReference type="InterPro" id="IPR006860">
    <property type="entry name" value="FecR"/>
</dbReference>
<gene>
    <name evidence="4" type="ORF">FXN63_19680</name>
</gene>
<keyword evidence="1" id="KW-1133">Transmembrane helix</keyword>
<feature type="transmembrane region" description="Helical" evidence="1">
    <location>
        <begin position="81"/>
        <end position="103"/>
    </location>
</feature>